<organism evidence="2 3">
    <name type="scientific">Patulibacter brassicae</name>
    <dbReference type="NCBI Taxonomy" id="1705717"/>
    <lineage>
        <taxon>Bacteria</taxon>
        <taxon>Bacillati</taxon>
        <taxon>Actinomycetota</taxon>
        <taxon>Thermoleophilia</taxon>
        <taxon>Solirubrobacterales</taxon>
        <taxon>Patulibacteraceae</taxon>
        <taxon>Patulibacter</taxon>
    </lineage>
</organism>
<gene>
    <name evidence="2" type="ORF">SK069_02505</name>
</gene>
<dbReference type="Proteomes" id="UP001277761">
    <property type="component" value="Unassembled WGS sequence"/>
</dbReference>
<proteinExistence type="predicted"/>
<evidence type="ECO:0000313" key="2">
    <source>
        <dbReference type="EMBL" id="MDX8150451.1"/>
    </source>
</evidence>
<feature type="transmembrane region" description="Helical" evidence="1">
    <location>
        <begin position="61"/>
        <end position="93"/>
    </location>
</feature>
<dbReference type="EMBL" id="JAXAVX010000001">
    <property type="protein sequence ID" value="MDX8150451.1"/>
    <property type="molecule type" value="Genomic_DNA"/>
</dbReference>
<evidence type="ECO:0000256" key="1">
    <source>
        <dbReference type="SAM" id="Phobius"/>
    </source>
</evidence>
<keyword evidence="1" id="KW-0812">Transmembrane</keyword>
<dbReference type="RefSeq" id="WP_319952599.1">
    <property type="nucleotide sequence ID" value="NZ_JAXAVX010000001.1"/>
</dbReference>
<keyword evidence="1" id="KW-1133">Transmembrane helix</keyword>
<evidence type="ECO:0000313" key="3">
    <source>
        <dbReference type="Proteomes" id="UP001277761"/>
    </source>
</evidence>
<accession>A0ABU4VHN6</accession>
<keyword evidence="3" id="KW-1185">Reference proteome</keyword>
<name>A0ABU4VHN6_9ACTN</name>
<comment type="caution">
    <text evidence="2">The sequence shown here is derived from an EMBL/GenBank/DDBJ whole genome shotgun (WGS) entry which is preliminary data.</text>
</comment>
<protein>
    <submittedName>
        <fullName evidence="2">Uncharacterized protein</fullName>
    </submittedName>
</protein>
<keyword evidence="1" id="KW-0472">Membrane</keyword>
<sequence>MSVRQQVRALSAGDRAILEAQLVDGERPMADWFATFAALAGVDAAVGAGRARTTRHLCFGWLGLLVGAFVLLLLLPIAALVLLLVGLPVLALLHGRARELRAIDLANGPMETLPPLLSLLAADTPPERPVTVRADLREPTIDAKRTGEQDRPVTRPVLSLKWTFFANPWLELRTRFADGAAVRVEVTEHVRRATRIKTNPRGKRKLKVKHKRRVQLDVQVAFPRRRYALAPVAPGTVSAADRERVVEGEDRIVVRERAVFKETGSGGAIQPHRIVDLLAAAYRRVEPAKGGRL</sequence>
<reference evidence="2 3" key="1">
    <citation type="submission" date="2023-11" db="EMBL/GenBank/DDBJ databases">
        <authorList>
            <person name="Xu M."/>
            <person name="Jiang T."/>
        </authorList>
    </citation>
    <scope>NUCLEOTIDE SEQUENCE [LARGE SCALE GENOMIC DNA]</scope>
    <source>
        <strain evidence="2 3">SD</strain>
    </source>
</reference>